<comment type="caution">
    <text evidence="2">The sequence shown here is derived from an EMBL/GenBank/DDBJ whole genome shotgun (WGS) entry which is preliminary data.</text>
</comment>
<keyword evidence="1" id="KW-0732">Signal</keyword>
<dbReference type="SUPFAM" id="SSF53955">
    <property type="entry name" value="Lysozyme-like"/>
    <property type="match status" value="1"/>
</dbReference>
<accession>A0AAE0CDS9</accession>
<name>A0AAE0CDS9_9CHLO</name>
<sequence>MLGVSRLLVVVALSCICTLARSACSSSCCNCVKGGGGKACASKCTSCSSACQTCVKYGGGTGCIKDGRCDCSDTPGPSPGPSPGGGCFAMSSISATQLRCVYPRLSSSKASSYAAAVSTVMGATAAPYCGRGPLQITGSSNYRYCAKVSECHCPNIASDPQEVSSNTDVGFGTAACVWESLSGHSLTRDADGTKTGLLKTACTINAGHYPCAVDLPDGVRDTPTVSTPPLQPPMPAAQGDPPEVVAARDAFTEQTRLVKELFANGGHHSIAKSVREEVLGDKDSRFKGDDDDACLLGDLLEALRAEFETVGLAFPTNFGTMLSSDISAVASERSSHRGLRAHPSAYFASIFQAPCSPSGGVWWCHRTCSTPRYPLL</sequence>
<protein>
    <submittedName>
        <fullName evidence="2">Uncharacterized protein</fullName>
    </submittedName>
</protein>
<organism evidence="2 3">
    <name type="scientific">Cymbomonas tetramitiformis</name>
    <dbReference type="NCBI Taxonomy" id="36881"/>
    <lineage>
        <taxon>Eukaryota</taxon>
        <taxon>Viridiplantae</taxon>
        <taxon>Chlorophyta</taxon>
        <taxon>Pyramimonadophyceae</taxon>
        <taxon>Pyramimonadales</taxon>
        <taxon>Pyramimonadaceae</taxon>
        <taxon>Cymbomonas</taxon>
    </lineage>
</organism>
<evidence type="ECO:0000256" key="1">
    <source>
        <dbReference type="SAM" id="SignalP"/>
    </source>
</evidence>
<evidence type="ECO:0000313" key="3">
    <source>
        <dbReference type="Proteomes" id="UP001190700"/>
    </source>
</evidence>
<dbReference type="Proteomes" id="UP001190700">
    <property type="component" value="Unassembled WGS sequence"/>
</dbReference>
<dbReference type="Gene3D" id="1.10.530.10">
    <property type="match status" value="1"/>
</dbReference>
<gene>
    <name evidence="2" type="ORF">CYMTET_37521</name>
</gene>
<dbReference type="AlphaFoldDB" id="A0AAE0CDS9"/>
<reference evidence="2 3" key="1">
    <citation type="journal article" date="2015" name="Genome Biol. Evol.">
        <title>Comparative Genomics of a Bacterivorous Green Alga Reveals Evolutionary Causalities and Consequences of Phago-Mixotrophic Mode of Nutrition.</title>
        <authorList>
            <person name="Burns J.A."/>
            <person name="Paasch A."/>
            <person name="Narechania A."/>
            <person name="Kim E."/>
        </authorList>
    </citation>
    <scope>NUCLEOTIDE SEQUENCE [LARGE SCALE GENOMIC DNA]</scope>
    <source>
        <strain evidence="2 3">PLY_AMNH</strain>
    </source>
</reference>
<feature type="chain" id="PRO_5042090522" evidence="1">
    <location>
        <begin position="23"/>
        <end position="376"/>
    </location>
</feature>
<keyword evidence="3" id="KW-1185">Reference proteome</keyword>
<feature type="signal peptide" evidence="1">
    <location>
        <begin position="1"/>
        <end position="22"/>
    </location>
</feature>
<dbReference type="EMBL" id="LGRX02024948">
    <property type="protein sequence ID" value="KAK3253216.1"/>
    <property type="molecule type" value="Genomic_DNA"/>
</dbReference>
<dbReference type="InterPro" id="IPR023346">
    <property type="entry name" value="Lysozyme-like_dom_sf"/>
</dbReference>
<proteinExistence type="predicted"/>
<evidence type="ECO:0000313" key="2">
    <source>
        <dbReference type="EMBL" id="KAK3253216.1"/>
    </source>
</evidence>